<name>A0A1G4JQT2_9SACH</name>
<dbReference type="AlphaFoldDB" id="A0A1G4JQT2"/>
<keyword evidence="3" id="KW-1185">Reference proteome</keyword>
<organism evidence="2 3">
    <name type="scientific">Lachancea meyersii CBS 8951</name>
    <dbReference type="NCBI Taxonomy" id="1266667"/>
    <lineage>
        <taxon>Eukaryota</taxon>
        <taxon>Fungi</taxon>
        <taxon>Dikarya</taxon>
        <taxon>Ascomycota</taxon>
        <taxon>Saccharomycotina</taxon>
        <taxon>Saccharomycetes</taxon>
        <taxon>Saccharomycetales</taxon>
        <taxon>Saccharomycetaceae</taxon>
        <taxon>Lachancea</taxon>
    </lineage>
</organism>
<evidence type="ECO:0000313" key="2">
    <source>
        <dbReference type="EMBL" id="SCU93125.1"/>
    </source>
</evidence>
<dbReference type="Pfam" id="PF17077">
    <property type="entry name" value="Msap1"/>
    <property type="match status" value="1"/>
</dbReference>
<evidence type="ECO:0000313" key="3">
    <source>
        <dbReference type="Proteomes" id="UP000191144"/>
    </source>
</evidence>
<feature type="region of interest" description="Disordered" evidence="1">
    <location>
        <begin position="152"/>
        <end position="171"/>
    </location>
</feature>
<feature type="region of interest" description="Disordered" evidence="1">
    <location>
        <begin position="30"/>
        <end position="58"/>
    </location>
</feature>
<feature type="region of interest" description="Disordered" evidence="1">
    <location>
        <begin position="207"/>
        <end position="242"/>
    </location>
</feature>
<dbReference type="GO" id="GO:0015630">
    <property type="term" value="C:microtubule cytoskeleton"/>
    <property type="evidence" value="ECO:0007669"/>
    <property type="project" value="InterPro"/>
</dbReference>
<feature type="compositionally biased region" description="Basic and acidic residues" evidence="1">
    <location>
        <begin position="105"/>
        <end position="115"/>
    </location>
</feature>
<dbReference type="EMBL" id="LT598477">
    <property type="protein sequence ID" value="SCU93125.1"/>
    <property type="molecule type" value="Genomic_DNA"/>
</dbReference>
<reference evidence="3" key="1">
    <citation type="submission" date="2016-03" db="EMBL/GenBank/DDBJ databases">
        <authorList>
            <person name="Devillers Hugo."/>
        </authorList>
    </citation>
    <scope>NUCLEOTIDE SEQUENCE [LARGE SCALE GENOMIC DNA]</scope>
</reference>
<feature type="compositionally biased region" description="Low complexity" evidence="1">
    <location>
        <begin position="255"/>
        <end position="267"/>
    </location>
</feature>
<dbReference type="Proteomes" id="UP000191144">
    <property type="component" value="Chromosome F"/>
</dbReference>
<feature type="region of interest" description="Disordered" evidence="1">
    <location>
        <begin position="88"/>
        <end position="133"/>
    </location>
</feature>
<accession>A0A1G4JQT2</accession>
<feature type="compositionally biased region" description="Basic and acidic residues" evidence="1">
    <location>
        <begin position="122"/>
        <end position="132"/>
    </location>
</feature>
<feature type="compositionally biased region" description="Polar residues" evidence="1">
    <location>
        <begin position="30"/>
        <end position="41"/>
    </location>
</feature>
<feature type="region of interest" description="Disordered" evidence="1">
    <location>
        <begin position="255"/>
        <end position="342"/>
    </location>
</feature>
<feature type="compositionally biased region" description="Polar residues" evidence="1">
    <location>
        <begin position="268"/>
        <end position="277"/>
    </location>
</feature>
<evidence type="ECO:0000256" key="1">
    <source>
        <dbReference type="SAM" id="MobiDB-lite"/>
    </source>
</evidence>
<dbReference type="OrthoDB" id="4067846at2759"/>
<dbReference type="InterPro" id="IPR031401">
    <property type="entry name" value="She1"/>
</dbReference>
<protein>
    <submittedName>
        <fullName evidence="2">LAME_0F02740g1_1</fullName>
    </submittedName>
</protein>
<proteinExistence type="predicted"/>
<sequence length="342" mass="38277">MSYHDQVISDLGVSQRLGNSVLSELDYRANSKSSNLKSKTQVNRDEHKNSGWERFQSTHKNNFKTMESIQAHYAARKSPVDVAQLPADVKIDSGNDESMAVPSTPKRESEEEARSSNKRMRDRNGNNRDNEAFIRSPVSDITRRIRRLRVRTGSQTHRDNQSKINNVRNTPLNTHRSQLSTKLESHATFAKPTFTSISRETKPGAIFSKLKKPDNTNKTLSSFRRGPTKHQSTPSLPQPTPVVAPTSVFQRLYEQSTISRSSSSQTIAPKNTNSSATKGPGGSKKASIIRASQTMRNLRQEEEPRKVTISNSKSSYTISGDAGNKTKLPRSLSTNLDKPVWR</sequence>
<gene>
    <name evidence="2" type="ORF">LAME_0F02740G</name>
</gene>
<feature type="compositionally biased region" description="Polar residues" evidence="1">
    <location>
        <begin position="162"/>
        <end position="171"/>
    </location>
</feature>
<feature type="compositionally biased region" description="Basic and acidic residues" evidence="1">
    <location>
        <begin position="42"/>
        <end position="51"/>
    </location>
</feature>
<feature type="compositionally biased region" description="Polar residues" evidence="1">
    <location>
        <begin position="308"/>
        <end position="318"/>
    </location>
</feature>
<dbReference type="GO" id="GO:0008017">
    <property type="term" value="F:microtubule binding"/>
    <property type="evidence" value="ECO:0007669"/>
    <property type="project" value="InterPro"/>
</dbReference>